<organism evidence="3 4">
    <name type="scientific">Rickenella mellea</name>
    <dbReference type="NCBI Taxonomy" id="50990"/>
    <lineage>
        <taxon>Eukaryota</taxon>
        <taxon>Fungi</taxon>
        <taxon>Dikarya</taxon>
        <taxon>Basidiomycota</taxon>
        <taxon>Agaricomycotina</taxon>
        <taxon>Agaricomycetes</taxon>
        <taxon>Hymenochaetales</taxon>
        <taxon>Rickenellaceae</taxon>
        <taxon>Rickenella</taxon>
    </lineage>
</organism>
<dbReference type="Proteomes" id="UP000294933">
    <property type="component" value="Unassembled WGS sequence"/>
</dbReference>
<reference evidence="3 4" key="1">
    <citation type="submission" date="2018-06" db="EMBL/GenBank/DDBJ databases">
        <title>A transcriptomic atlas of mushroom development highlights an independent origin of complex multicellularity.</title>
        <authorList>
            <consortium name="DOE Joint Genome Institute"/>
            <person name="Krizsan K."/>
            <person name="Almasi E."/>
            <person name="Merenyi Z."/>
            <person name="Sahu N."/>
            <person name="Viragh M."/>
            <person name="Koszo T."/>
            <person name="Mondo S."/>
            <person name="Kiss B."/>
            <person name="Balint B."/>
            <person name="Kues U."/>
            <person name="Barry K."/>
            <person name="Hegedus J.C."/>
            <person name="Henrissat B."/>
            <person name="Johnson J."/>
            <person name="Lipzen A."/>
            <person name="Ohm R."/>
            <person name="Nagy I."/>
            <person name="Pangilinan J."/>
            <person name="Yan J."/>
            <person name="Xiong Y."/>
            <person name="Grigoriev I.V."/>
            <person name="Hibbett D.S."/>
            <person name="Nagy L.G."/>
        </authorList>
    </citation>
    <scope>NUCLEOTIDE SEQUENCE [LARGE SCALE GENOMIC DNA]</scope>
    <source>
        <strain evidence="3 4">SZMC22713</strain>
    </source>
</reference>
<accession>A0A4Y7Q6B7</accession>
<dbReference type="InterPro" id="IPR029021">
    <property type="entry name" value="Prot-tyrosine_phosphatase-like"/>
</dbReference>
<keyword evidence="4" id="KW-1185">Reference proteome</keyword>
<dbReference type="InterPro" id="IPR033421">
    <property type="entry name" value="Rit1_DUSP-like"/>
</dbReference>
<evidence type="ECO:0000259" key="2">
    <source>
        <dbReference type="Pfam" id="PF17184"/>
    </source>
</evidence>
<gene>
    <name evidence="3" type="ORF">BD410DRAFT_769546</name>
</gene>
<dbReference type="OrthoDB" id="45256at2759"/>
<dbReference type="GO" id="GO:0043399">
    <property type="term" value="F:tRNA adenosine(64)-2'-O-ribosylphosphate transferase activity"/>
    <property type="evidence" value="ECO:0007669"/>
    <property type="project" value="InterPro"/>
</dbReference>
<proteinExistence type="predicted"/>
<dbReference type="STRING" id="50990.A0A4Y7Q6B7"/>
<dbReference type="PANTHER" id="PTHR31811">
    <property type="entry name" value="TRNA A64-2'-O-RIBOSYLPHOSPHATE TRANSFERASE"/>
    <property type="match status" value="1"/>
</dbReference>
<name>A0A4Y7Q6B7_9AGAM</name>
<dbReference type="InterPro" id="IPR007306">
    <property type="entry name" value="Rit1"/>
</dbReference>
<dbReference type="InterPro" id="IPR033449">
    <property type="entry name" value="Rit1_N"/>
</dbReference>
<protein>
    <submittedName>
        <fullName evidence="3">Initiator tRNA phosphoribosyl transferase</fullName>
    </submittedName>
</protein>
<evidence type="ECO:0000259" key="1">
    <source>
        <dbReference type="Pfam" id="PF04179"/>
    </source>
</evidence>
<dbReference type="GO" id="GO:0019988">
    <property type="term" value="P:charged-tRNA amino acid modification"/>
    <property type="evidence" value="ECO:0007669"/>
    <property type="project" value="InterPro"/>
</dbReference>
<dbReference type="AlphaFoldDB" id="A0A4Y7Q6B7"/>
<feature type="domain" description="Rit1 DUSP-like" evidence="1">
    <location>
        <begin position="382"/>
        <end position="479"/>
    </location>
</feature>
<evidence type="ECO:0000313" key="4">
    <source>
        <dbReference type="Proteomes" id="UP000294933"/>
    </source>
</evidence>
<evidence type="ECO:0000313" key="3">
    <source>
        <dbReference type="EMBL" id="TDL23114.1"/>
    </source>
</evidence>
<dbReference type="Pfam" id="PF04179">
    <property type="entry name" value="Init_tRNA_PT"/>
    <property type="match status" value="1"/>
</dbReference>
<keyword evidence="3" id="KW-0808">Transferase</keyword>
<sequence length="503" mass="56443">MARQDTFDAHFVDRQREEKLVRQEIRREYHDTYNRIHSIAEDAEFVSRVRQAYSSYPMIANLRCGSWYTDPSTAHPDPAYFKSTDGHFGNWDFNLRRPNLHLLPLINEHQCIFIVDSTRAGKTIPDALSKTVPIWCAVINRTMGKRQEENWDAPSWDIPLYTPSHLVSEQEHAQISEKLDTWADSLLASSYEIPTLDLPLRPFWLTPSIRTFPAVEPIMGYYPVVCVSASKLVAEGMERRQGGFVYVQGSGDDHESWSLGLTPELFWRHKDEILGASRSELPGSIARIIARAPPGDNSQGDEWINPPTPVNRISGLISLSSIADLPNSIRNPGKATQSCDLQLPCLILRSPTTTITTPDSESTEDPYILSIEVTPMKNGGGIQFMTEALPRSMKFIQSHLYAGRSVHIACDTGKDISVGIAVAALQHYFDDGGKLVDPNDLIDERLVDKNSIRTRLQWIIASRPQANPSRATLKRVNEYFLSSPSFRKAASSSKPSQLADEPV</sequence>
<dbReference type="GO" id="GO:0005737">
    <property type="term" value="C:cytoplasm"/>
    <property type="evidence" value="ECO:0007669"/>
    <property type="project" value="TreeGrafter"/>
</dbReference>
<dbReference type="PANTHER" id="PTHR31811:SF0">
    <property type="entry name" value="TRNA A64-2'-O-RIBOSYLPHOSPHATE TRANSFERASE"/>
    <property type="match status" value="1"/>
</dbReference>
<dbReference type="Pfam" id="PF17184">
    <property type="entry name" value="Rit1_C"/>
    <property type="match status" value="1"/>
</dbReference>
<dbReference type="Gene3D" id="3.90.190.10">
    <property type="entry name" value="Protein tyrosine phosphatase superfamily"/>
    <property type="match status" value="1"/>
</dbReference>
<dbReference type="VEuPathDB" id="FungiDB:BD410DRAFT_769546"/>
<dbReference type="EMBL" id="ML170172">
    <property type="protein sequence ID" value="TDL23114.1"/>
    <property type="molecule type" value="Genomic_DNA"/>
</dbReference>
<feature type="domain" description="Rit1 N-terminal" evidence="2">
    <location>
        <begin position="25"/>
        <end position="289"/>
    </location>
</feature>
<dbReference type="PIRSF" id="PIRSF007747">
    <property type="entry name" value="Ribosyl_Ptfrase"/>
    <property type="match status" value="1"/>
</dbReference>